<keyword evidence="1" id="KW-0863">Zinc-finger</keyword>
<organism evidence="4 5">
    <name type="scientific">Prorocentrum cordatum</name>
    <dbReference type="NCBI Taxonomy" id="2364126"/>
    <lineage>
        <taxon>Eukaryota</taxon>
        <taxon>Sar</taxon>
        <taxon>Alveolata</taxon>
        <taxon>Dinophyceae</taxon>
        <taxon>Prorocentrales</taxon>
        <taxon>Prorocentraceae</taxon>
        <taxon>Prorocentrum</taxon>
    </lineage>
</organism>
<keyword evidence="5" id="KW-1185">Reference proteome</keyword>
<feature type="region of interest" description="Disordered" evidence="2">
    <location>
        <begin position="356"/>
        <end position="387"/>
    </location>
</feature>
<feature type="compositionally biased region" description="Basic and acidic residues" evidence="2">
    <location>
        <begin position="77"/>
        <end position="96"/>
    </location>
</feature>
<dbReference type="Pfam" id="PF00098">
    <property type="entry name" value="zf-CCHC"/>
    <property type="match status" value="1"/>
</dbReference>
<feature type="domain" description="CCHC-type" evidence="3">
    <location>
        <begin position="398"/>
        <end position="413"/>
    </location>
</feature>
<keyword evidence="1" id="KW-0862">Zinc</keyword>
<dbReference type="PROSITE" id="PS50158">
    <property type="entry name" value="ZF_CCHC"/>
    <property type="match status" value="1"/>
</dbReference>
<feature type="compositionally biased region" description="Polar residues" evidence="2">
    <location>
        <begin position="33"/>
        <end position="42"/>
    </location>
</feature>
<feature type="region of interest" description="Disordered" evidence="2">
    <location>
        <begin position="275"/>
        <end position="303"/>
    </location>
</feature>
<gene>
    <name evidence="4" type="ORF">PCOR1329_LOCUS31289</name>
</gene>
<reference evidence="4" key="1">
    <citation type="submission" date="2023-10" db="EMBL/GenBank/DDBJ databases">
        <authorList>
            <person name="Chen Y."/>
            <person name="Shah S."/>
            <person name="Dougan E. K."/>
            <person name="Thang M."/>
            <person name="Chan C."/>
        </authorList>
    </citation>
    <scope>NUCLEOTIDE SEQUENCE [LARGE SCALE GENOMIC DNA]</scope>
</reference>
<feature type="region of interest" description="Disordered" evidence="2">
    <location>
        <begin position="1"/>
        <end position="115"/>
    </location>
</feature>
<feature type="non-terminal residue" evidence="4">
    <location>
        <position position="1"/>
    </location>
</feature>
<dbReference type="SMART" id="SM00343">
    <property type="entry name" value="ZnF_C2HC"/>
    <property type="match status" value="1"/>
</dbReference>
<evidence type="ECO:0000256" key="1">
    <source>
        <dbReference type="PROSITE-ProRule" id="PRU00047"/>
    </source>
</evidence>
<protein>
    <recommendedName>
        <fullName evidence="3">CCHC-type domain-containing protein</fullName>
    </recommendedName>
</protein>
<proteinExistence type="predicted"/>
<feature type="non-terminal residue" evidence="4">
    <location>
        <position position="494"/>
    </location>
</feature>
<sequence length="494" mass="55151">EQLRTLLDGVATATRPATPEAPPPARPGAATGLSPQQLQQVIQMVRDQVQESSRTGRATDAAGEGRANGAAPDQDDDPRQREDPWSRRRAGERDASDGVEDNADRNGWWKSGWKDSWGDGWQGGSAWKDWGGWGERGKDFAGPGAWSSWNEHRLWGGQLVRWRQLTDIPVTGVRIAFSKYFRSTSRGEGLTECAARIDLAFDEVATLGLPVPEDWKFMFLEEGVGLDERGQQWMRVVTKTRGSYSEALAAIREMGVTCRGRLSFQKRLFMAENSFPKDEPTYPVQTGDLDLDSTLEDDDASSLDTDGEQQVYVALEGLGLHDDELPQAFATVQEERRKTWKQNWDFKRKMKVDRKFFDRSRDKPEPTHRQPRGHRAANGQVRPRKSRLPLSELIKRTRCRNCNQMGHWSRECPARNGQSATAAAAANVSAYVYANILDPTQRRDLDFDSATVALMGVEPGEMIVDAAAGQGLIGMPALKRRCELPSKRGLGVPQ</sequence>
<dbReference type="Gene3D" id="4.10.60.10">
    <property type="entry name" value="Zinc finger, CCHC-type"/>
    <property type="match status" value="1"/>
</dbReference>
<feature type="compositionally biased region" description="Basic and acidic residues" evidence="2">
    <location>
        <begin position="356"/>
        <end position="368"/>
    </location>
</feature>
<dbReference type="InterPro" id="IPR036875">
    <property type="entry name" value="Znf_CCHC_sf"/>
</dbReference>
<keyword evidence="1" id="KW-0479">Metal-binding</keyword>
<feature type="compositionally biased region" description="Acidic residues" evidence="2">
    <location>
        <begin position="289"/>
        <end position="303"/>
    </location>
</feature>
<comment type="caution">
    <text evidence="4">The sequence shown here is derived from an EMBL/GenBank/DDBJ whole genome shotgun (WGS) entry which is preliminary data.</text>
</comment>
<name>A0ABN9SP79_9DINO</name>
<accession>A0ABN9SP79</accession>
<evidence type="ECO:0000259" key="3">
    <source>
        <dbReference type="PROSITE" id="PS50158"/>
    </source>
</evidence>
<evidence type="ECO:0000313" key="4">
    <source>
        <dbReference type="EMBL" id="CAK0833676.1"/>
    </source>
</evidence>
<evidence type="ECO:0000256" key="2">
    <source>
        <dbReference type="SAM" id="MobiDB-lite"/>
    </source>
</evidence>
<dbReference type="SUPFAM" id="SSF57756">
    <property type="entry name" value="Retrovirus zinc finger-like domains"/>
    <property type="match status" value="1"/>
</dbReference>
<dbReference type="Proteomes" id="UP001189429">
    <property type="component" value="Unassembled WGS sequence"/>
</dbReference>
<evidence type="ECO:0000313" key="5">
    <source>
        <dbReference type="Proteomes" id="UP001189429"/>
    </source>
</evidence>
<dbReference type="InterPro" id="IPR001878">
    <property type="entry name" value="Znf_CCHC"/>
</dbReference>
<dbReference type="EMBL" id="CAUYUJ010012270">
    <property type="protein sequence ID" value="CAK0833676.1"/>
    <property type="molecule type" value="Genomic_DNA"/>
</dbReference>